<name>A0A0F9GQ68_9ZZZZ</name>
<organism evidence="1">
    <name type="scientific">marine sediment metagenome</name>
    <dbReference type="NCBI Taxonomy" id="412755"/>
    <lineage>
        <taxon>unclassified sequences</taxon>
        <taxon>metagenomes</taxon>
        <taxon>ecological metagenomes</taxon>
    </lineage>
</organism>
<protein>
    <recommendedName>
        <fullName evidence="2">Phage major capsid protein</fullName>
    </recommendedName>
</protein>
<dbReference type="Pfam" id="PF17236">
    <property type="entry name" value="SU10_MCP"/>
    <property type="match status" value="1"/>
</dbReference>
<dbReference type="EMBL" id="LAZR01017297">
    <property type="protein sequence ID" value="KKM01000.1"/>
    <property type="molecule type" value="Genomic_DNA"/>
</dbReference>
<gene>
    <name evidence="1" type="ORF">LCGC14_1798830</name>
</gene>
<reference evidence="1" key="1">
    <citation type="journal article" date="2015" name="Nature">
        <title>Complex archaea that bridge the gap between prokaryotes and eukaryotes.</title>
        <authorList>
            <person name="Spang A."/>
            <person name="Saw J.H."/>
            <person name="Jorgensen S.L."/>
            <person name="Zaremba-Niedzwiedzka K."/>
            <person name="Martijn J."/>
            <person name="Lind A.E."/>
            <person name="van Eijk R."/>
            <person name="Schleper C."/>
            <person name="Guy L."/>
            <person name="Ettema T.J."/>
        </authorList>
    </citation>
    <scope>NUCLEOTIDE SEQUENCE</scope>
</reference>
<accession>A0A0F9GQ68</accession>
<dbReference type="AlphaFoldDB" id="A0A0F9GQ68"/>
<sequence length="330" mass="35467">MNAQTVDQAINDIQKAISSVDVSGLLLVREDLQAEMAIAAPTDTPLRNRFNRIQGNGKAHSWYRLEATDDGSGNLFLGTDPTKGFFERGGLPTATTPSYKFVSAPYTSLGDVVTVSFFDQMAGGTYTDIKKHQIKVKMLNVALMEEFAIINGDSSVGSGLQFDGLRKQINVAANILDNTSNPLALSNITTVGRKIVTQGGKPQAVVMGYRDVEKFNELVLSSFYRLFQAGAGSMADIPAGVSITRWTSPFGLVDVIGSRYLPQSGDADVLVIDDATVLEDGNALQMVDLMPLSAIDLALLQSAYRTLIAEFTVLQVTAPSFQGKITKVGD</sequence>
<evidence type="ECO:0000313" key="1">
    <source>
        <dbReference type="EMBL" id="KKM01000.1"/>
    </source>
</evidence>
<proteinExistence type="predicted"/>
<comment type="caution">
    <text evidence="1">The sequence shown here is derived from an EMBL/GenBank/DDBJ whole genome shotgun (WGS) entry which is preliminary data.</text>
</comment>
<evidence type="ECO:0008006" key="2">
    <source>
        <dbReference type="Google" id="ProtNLM"/>
    </source>
</evidence>
<dbReference type="InterPro" id="IPR035198">
    <property type="entry name" value="SU10_MCP"/>
</dbReference>